<proteinExistence type="predicted"/>
<gene>
    <name evidence="2" type="ORF">H0A36_09155</name>
</gene>
<name>A0A853HWQ9_9GAMM</name>
<keyword evidence="1" id="KW-0175">Coiled coil</keyword>
<reference evidence="2 3" key="1">
    <citation type="submission" date="2020-07" db="EMBL/GenBank/DDBJ databases">
        <title>Endozoicomonas sp. nov., isolated from sediment.</title>
        <authorList>
            <person name="Gu T."/>
        </authorList>
    </citation>
    <scope>NUCLEOTIDE SEQUENCE [LARGE SCALE GENOMIC DNA]</scope>
    <source>
        <strain evidence="2 3">SM1973</strain>
    </source>
</reference>
<feature type="coiled-coil region" evidence="1">
    <location>
        <begin position="105"/>
        <end position="135"/>
    </location>
</feature>
<sequence length="155" mass="18084">MKKIKTKYLIEDCDVLDVGSRDEIAKLEKIIKIREKRLLQVTNTYNNAAKIVKEAKDNVNLRLQKMETEEECCKETRNLLDDSYIGSSMLPKELKSWLNIDYKLKKAAKLQVDEYKKAVEELSERTELMNDAKKNYLAVTKSVEKLNIVKNKLKN</sequence>
<evidence type="ECO:0000313" key="3">
    <source>
        <dbReference type="Proteomes" id="UP000569732"/>
    </source>
</evidence>
<evidence type="ECO:0000313" key="2">
    <source>
        <dbReference type="EMBL" id="NYZ66180.1"/>
    </source>
</evidence>
<evidence type="ECO:0000256" key="1">
    <source>
        <dbReference type="SAM" id="Coils"/>
    </source>
</evidence>
<accession>A0A853HWQ9</accession>
<dbReference type="Proteomes" id="UP000569732">
    <property type="component" value="Unassembled WGS sequence"/>
</dbReference>
<organism evidence="2 3">
    <name type="scientific">Spartinivicinus marinus</name>
    <dbReference type="NCBI Taxonomy" id="2994442"/>
    <lineage>
        <taxon>Bacteria</taxon>
        <taxon>Pseudomonadati</taxon>
        <taxon>Pseudomonadota</taxon>
        <taxon>Gammaproteobacteria</taxon>
        <taxon>Oceanospirillales</taxon>
        <taxon>Zooshikellaceae</taxon>
        <taxon>Spartinivicinus</taxon>
    </lineage>
</organism>
<dbReference type="EMBL" id="JACCKB010000011">
    <property type="protein sequence ID" value="NYZ66180.1"/>
    <property type="molecule type" value="Genomic_DNA"/>
</dbReference>
<comment type="caution">
    <text evidence="2">The sequence shown here is derived from an EMBL/GenBank/DDBJ whole genome shotgun (WGS) entry which is preliminary data.</text>
</comment>
<keyword evidence="3" id="KW-1185">Reference proteome</keyword>
<dbReference type="AlphaFoldDB" id="A0A853HWQ9"/>
<protein>
    <submittedName>
        <fullName evidence="2">Uncharacterized protein</fullName>
    </submittedName>
</protein>
<dbReference type="RefSeq" id="WP_180568210.1">
    <property type="nucleotide sequence ID" value="NZ_JACCKB010000011.1"/>
</dbReference>